<evidence type="ECO:0000256" key="1">
    <source>
        <dbReference type="SAM" id="MobiDB-lite"/>
    </source>
</evidence>
<protein>
    <recommendedName>
        <fullName evidence="2">Xrn1 helical domain-containing protein</fullName>
    </recommendedName>
</protein>
<feature type="domain" description="Xrn1 helical" evidence="2">
    <location>
        <begin position="147"/>
        <end position="322"/>
    </location>
</feature>
<accession>A0A7S1GLS1</accession>
<dbReference type="PANTHER" id="PTHR12341:SF7">
    <property type="entry name" value="5'-3' EXORIBONUCLEASE 1"/>
    <property type="match status" value="1"/>
</dbReference>
<feature type="domain" description="Xrn1 helical" evidence="2">
    <location>
        <begin position="5"/>
        <end position="92"/>
    </location>
</feature>
<evidence type="ECO:0000313" key="3">
    <source>
        <dbReference type="EMBL" id="CAD8935376.1"/>
    </source>
</evidence>
<evidence type="ECO:0000259" key="2">
    <source>
        <dbReference type="Pfam" id="PF17846"/>
    </source>
</evidence>
<dbReference type="GO" id="GO:0000956">
    <property type="term" value="P:nuclear-transcribed mRNA catabolic process"/>
    <property type="evidence" value="ECO:0007669"/>
    <property type="project" value="TreeGrafter"/>
</dbReference>
<dbReference type="EMBL" id="HBFW01009905">
    <property type="protein sequence ID" value="CAD8935376.1"/>
    <property type="molecule type" value="Transcribed_RNA"/>
</dbReference>
<dbReference type="InterPro" id="IPR027073">
    <property type="entry name" value="5_3_exoribonuclease"/>
</dbReference>
<dbReference type="GO" id="GO:0004534">
    <property type="term" value="F:5'-3' RNA exonuclease activity"/>
    <property type="evidence" value="ECO:0007669"/>
    <property type="project" value="TreeGrafter"/>
</dbReference>
<proteinExistence type="predicted"/>
<reference evidence="3" key="1">
    <citation type="submission" date="2021-01" db="EMBL/GenBank/DDBJ databases">
        <authorList>
            <person name="Corre E."/>
            <person name="Pelletier E."/>
            <person name="Niang G."/>
            <person name="Scheremetjew M."/>
            <person name="Finn R."/>
            <person name="Kale V."/>
            <person name="Holt S."/>
            <person name="Cochrane G."/>
            <person name="Meng A."/>
            <person name="Brown T."/>
            <person name="Cohen L."/>
        </authorList>
    </citation>
    <scope>NUCLEOTIDE SEQUENCE</scope>
    <source>
        <strain evidence="3">ECT3854</strain>
    </source>
</reference>
<feature type="region of interest" description="Disordered" evidence="1">
    <location>
        <begin position="366"/>
        <end position="395"/>
    </location>
</feature>
<name>A0A7S1GLS1_CYCTE</name>
<organism evidence="3">
    <name type="scientific">Cyclophora tenuis</name>
    <name type="common">Marine diatom</name>
    <dbReference type="NCBI Taxonomy" id="216820"/>
    <lineage>
        <taxon>Eukaryota</taxon>
        <taxon>Sar</taxon>
        <taxon>Stramenopiles</taxon>
        <taxon>Ochrophyta</taxon>
        <taxon>Bacillariophyta</taxon>
        <taxon>Fragilariophyceae</taxon>
        <taxon>Fragilariophycidae</taxon>
        <taxon>Cyclophorales</taxon>
        <taxon>Cyclophoraceae</taxon>
        <taxon>Cyclophora</taxon>
    </lineage>
</organism>
<dbReference type="GO" id="GO:0005634">
    <property type="term" value="C:nucleus"/>
    <property type="evidence" value="ECO:0007669"/>
    <property type="project" value="TreeGrafter"/>
</dbReference>
<dbReference type="Gene3D" id="1.25.40.1050">
    <property type="match status" value="1"/>
</dbReference>
<sequence>MKVPYSLERVIDDFVFMCMLVGNDFLPHVPHLEIDNGAISMMTTSYVDLLGKWGDYLTDKEKIHPQRFEEFMYHLAFFEEEHFRRRGREENDPGWKLSAEAEQEPGDFYGIFYGGDPTPAAAVEANKRGSYPPVGSSSQPTGVELRSYRDVYYQSKLGWSNADRERTLFQRRALVRDYMEGLHWNLNYYHNGCQSWDWYFPHLYAPMATDFVNLDELYDLESDAIGNEQGFKALSFDAGQTFPPLAQLLSVLPPQSADLLPKPLGELMLHPSSPLINFYPNDFTSDPNGKRQPWEAVVKIPFIDANILLGTVNQILDQDKKKQDEGEDGLLSKAERMRNTRGSSAEFLAPEFGTVTTEEWAKQLTDMRGLGKPRDGRVQFKRNNNNNNRRARRRR</sequence>
<dbReference type="PANTHER" id="PTHR12341">
    <property type="entry name" value="5'-&gt;3' EXORIBONUCLEASE"/>
    <property type="match status" value="1"/>
</dbReference>
<dbReference type="AlphaFoldDB" id="A0A7S1GLS1"/>
<dbReference type="Pfam" id="PF17846">
    <property type="entry name" value="XRN_M"/>
    <property type="match status" value="2"/>
</dbReference>
<dbReference type="InterPro" id="IPR041412">
    <property type="entry name" value="Xrn1_helical"/>
</dbReference>
<dbReference type="GO" id="GO:0003723">
    <property type="term" value="F:RNA binding"/>
    <property type="evidence" value="ECO:0007669"/>
    <property type="project" value="TreeGrafter"/>
</dbReference>
<dbReference type="CDD" id="cd09897">
    <property type="entry name" value="H3TH_FEN1-XPG-like"/>
    <property type="match status" value="1"/>
</dbReference>
<gene>
    <name evidence="3" type="ORF">CTEN0397_LOCUS6410</name>
</gene>